<dbReference type="KEGG" id="rba:RB701"/>
<keyword evidence="2" id="KW-1185">Reference proteome</keyword>
<organism evidence="1 2">
    <name type="scientific">Rhodopirellula baltica (strain DSM 10527 / NCIMB 13988 / SH1)</name>
    <dbReference type="NCBI Taxonomy" id="243090"/>
    <lineage>
        <taxon>Bacteria</taxon>
        <taxon>Pseudomonadati</taxon>
        <taxon>Planctomycetota</taxon>
        <taxon>Planctomycetia</taxon>
        <taxon>Pirellulales</taxon>
        <taxon>Pirellulaceae</taxon>
        <taxon>Rhodopirellula</taxon>
    </lineage>
</organism>
<dbReference type="HOGENOM" id="CLU_3140025_0_0_0"/>
<dbReference type="EMBL" id="BX294134">
    <property type="protein sequence ID" value="CAD71708.1"/>
    <property type="molecule type" value="Genomic_DNA"/>
</dbReference>
<dbReference type="AlphaFoldDB" id="Q7UYD4"/>
<name>Q7UYD4_RHOBA</name>
<protein>
    <submittedName>
        <fullName evidence="1">Uncharacterized protein</fullName>
    </submittedName>
</protein>
<accession>Q7UYD4</accession>
<sequence>MRLRKRPARSCQVNRGAVWPWRLRLIQCWPLASLDPPGGSGRVCCLTAC</sequence>
<dbReference type="InParanoid" id="Q7UYD4"/>
<gene>
    <name evidence="1" type="ordered locus">RB701</name>
</gene>
<evidence type="ECO:0000313" key="2">
    <source>
        <dbReference type="Proteomes" id="UP000001025"/>
    </source>
</evidence>
<proteinExistence type="predicted"/>
<dbReference type="EnsemblBacteria" id="CAD71708">
    <property type="protein sequence ID" value="CAD71708"/>
    <property type="gene ID" value="RB701"/>
</dbReference>
<evidence type="ECO:0000313" key="1">
    <source>
        <dbReference type="EMBL" id="CAD71708.1"/>
    </source>
</evidence>
<reference evidence="1 2" key="1">
    <citation type="journal article" date="2003" name="Proc. Natl. Acad. Sci. U.S.A.">
        <title>Complete genome sequence of the marine planctomycete Pirellula sp. strain 1.</title>
        <authorList>
            <person name="Gloeckner F.O."/>
            <person name="Kube M."/>
            <person name="Bauer M."/>
            <person name="Teeling H."/>
            <person name="Lombardot T."/>
            <person name="Ludwig W."/>
            <person name="Gade D."/>
            <person name="Beck A."/>
            <person name="Borzym K."/>
            <person name="Heitmann K."/>
            <person name="Rabus R."/>
            <person name="Schlesner H."/>
            <person name="Amann R."/>
            <person name="Reinhardt R."/>
        </authorList>
    </citation>
    <scope>NUCLEOTIDE SEQUENCE [LARGE SCALE GENOMIC DNA]</scope>
    <source>
        <strain evidence="2">DSM 10527 / NCIMB 13988 / SH1</strain>
    </source>
</reference>
<dbReference type="Proteomes" id="UP000001025">
    <property type="component" value="Chromosome"/>
</dbReference>